<feature type="compositionally biased region" description="Basic and acidic residues" evidence="1">
    <location>
        <begin position="80"/>
        <end position="107"/>
    </location>
</feature>
<dbReference type="InterPro" id="IPR016182">
    <property type="entry name" value="Cu_amine_oxidase_N-reg"/>
</dbReference>
<dbReference type="GO" id="GO:0005507">
    <property type="term" value="F:copper ion binding"/>
    <property type="evidence" value="ECO:0007669"/>
    <property type="project" value="InterPro"/>
</dbReference>
<feature type="transmembrane region" description="Helical" evidence="2">
    <location>
        <begin position="12"/>
        <end position="31"/>
    </location>
</feature>
<dbReference type="InterPro" id="IPR006311">
    <property type="entry name" value="TAT_signal"/>
</dbReference>
<dbReference type="GO" id="GO:0048038">
    <property type="term" value="F:quinone binding"/>
    <property type="evidence" value="ECO:0007669"/>
    <property type="project" value="InterPro"/>
</dbReference>
<dbReference type="GO" id="GO:0008131">
    <property type="term" value="F:primary methylamine oxidase activity"/>
    <property type="evidence" value="ECO:0007669"/>
    <property type="project" value="InterPro"/>
</dbReference>
<evidence type="ECO:0000313" key="3">
    <source>
        <dbReference type="EMBL" id="MBA4861566.1"/>
    </source>
</evidence>
<organism evidence="3 4">
    <name type="scientific">Streptomyces himalayensis subsp. aureolus</name>
    <dbReference type="NCBI Taxonomy" id="2758039"/>
    <lineage>
        <taxon>Bacteria</taxon>
        <taxon>Bacillati</taxon>
        <taxon>Actinomycetota</taxon>
        <taxon>Actinomycetes</taxon>
        <taxon>Kitasatosporales</taxon>
        <taxon>Streptomycetaceae</taxon>
        <taxon>Streptomyces</taxon>
        <taxon>Streptomyces himalayensis</taxon>
    </lineage>
</organism>
<dbReference type="GO" id="GO:0009308">
    <property type="term" value="P:amine metabolic process"/>
    <property type="evidence" value="ECO:0007669"/>
    <property type="project" value="InterPro"/>
</dbReference>
<dbReference type="Gene3D" id="3.10.450.40">
    <property type="match status" value="1"/>
</dbReference>
<gene>
    <name evidence="3" type="ORF">H1V43_09260</name>
</gene>
<dbReference type="Proteomes" id="UP000586976">
    <property type="component" value="Unassembled WGS sequence"/>
</dbReference>
<proteinExistence type="predicted"/>
<name>A0A7W2CZ00_9ACTN</name>
<protein>
    <submittedName>
        <fullName evidence="3">Tat pathway signal sequence domain protein</fullName>
    </submittedName>
</protein>
<dbReference type="EMBL" id="JACEQY010000007">
    <property type="protein sequence ID" value="MBA4861566.1"/>
    <property type="molecule type" value="Genomic_DNA"/>
</dbReference>
<keyword evidence="2" id="KW-1133">Transmembrane helix</keyword>
<comment type="caution">
    <text evidence="3">The sequence shown here is derived from an EMBL/GenBank/DDBJ whole genome shotgun (WGS) entry which is preliminary data.</text>
</comment>
<evidence type="ECO:0000313" key="4">
    <source>
        <dbReference type="Proteomes" id="UP000586976"/>
    </source>
</evidence>
<feature type="region of interest" description="Disordered" evidence="1">
    <location>
        <begin position="36"/>
        <end position="126"/>
    </location>
</feature>
<reference evidence="3 4" key="1">
    <citation type="submission" date="2020-07" db="EMBL/GenBank/DDBJ databases">
        <title>Streptomyces isolated from Indian soil.</title>
        <authorList>
            <person name="Mandal S."/>
            <person name="Maiti P.K."/>
        </authorList>
    </citation>
    <scope>NUCLEOTIDE SEQUENCE [LARGE SCALE GENOMIC DNA]</scope>
    <source>
        <strain evidence="3 4">PSKA54</strain>
    </source>
</reference>
<dbReference type="PROSITE" id="PS51318">
    <property type="entry name" value="TAT"/>
    <property type="match status" value="1"/>
</dbReference>
<keyword evidence="2" id="KW-0812">Transmembrane</keyword>
<keyword evidence="4" id="KW-1185">Reference proteome</keyword>
<sequence length="262" mass="27955">MRELARRHLGKVVAGAAIAVAGTALMVAVTLPGEAGAGEPADRRTSAGAAQQDAVPPEGVVETAPTEADQGVGSDPLTDDELKRAERIAETRALRSDARDVDGDRGPQRLSTNLSEQAPDDTAPQRRADVVFYDYKSDAVITKTVNLTTGKVEQTDVAHGVQPPPSQEELREAAQLLIADPLGADVKNDYRHATDKELSGPAQLELSGMIFRKETLRQVPSGLADCGEHRCLRVVAKVRNGPWIDTRSLVVDLSARTVSRLG</sequence>
<evidence type="ECO:0000256" key="1">
    <source>
        <dbReference type="SAM" id="MobiDB-lite"/>
    </source>
</evidence>
<accession>A0A7W2CZ00</accession>
<dbReference type="AlphaFoldDB" id="A0A7W2CZ00"/>
<dbReference type="SUPFAM" id="SSF54416">
    <property type="entry name" value="Amine oxidase N-terminal region"/>
    <property type="match status" value="1"/>
</dbReference>
<evidence type="ECO:0000256" key="2">
    <source>
        <dbReference type="SAM" id="Phobius"/>
    </source>
</evidence>
<keyword evidence="2" id="KW-0472">Membrane</keyword>